<gene>
    <name evidence="2" type="ORF">PR002_g2307</name>
</gene>
<dbReference type="PANTHER" id="PTHR34415:SF1">
    <property type="entry name" value="INTEGRASE CATALYTIC DOMAIN-CONTAINING PROTEIN"/>
    <property type="match status" value="1"/>
</dbReference>
<feature type="domain" description="DUF7869" evidence="1">
    <location>
        <begin position="109"/>
        <end position="180"/>
    </location>
</feature>
<dbReference type="InterPro" id="IPR057191">
    <property type="entry name" value="DUF7869"/>
</dbReference>
<dbReference type="OrthoDB" id="121955at2759"/>
<dbReference type="PANTHER" id="PTHR34415">
    <property type="entry name" value="INTEGRASE CATALYTIC DOMAIN-CONTAINING PROTEIN"/>
    <property type="match status" value="1"/>
</dbReference>
<dbReference type="AlphaFoldDB" id="A0A6A3NRU9"/>
<evidence type="ECO:0000313" key="3">
    <source>
        <dbReference type="Proteomes" id="UP000435112"/>
    </source>
</evidence>
<name>A0A6A3NRU9_9STRA</name>
<proteinExistence type="predicted"/>
<accession>A0A6A3NRU9</accession>
<sequence length="199" mass="22298">MGRHTGSARLMGKQYKADKTAAASSNAGGDTAVIVMDFSQNRTVPSVLSTSSQWYFCSLINVSVFWIYYENDGMQANYIYDETVGGKETDQFNSMLQHFIRTTILPSGKKKLVVYADNCSGQNKNNLVIKFLLAQVQLGLFERVDYKCFVKGHTKNSCDRGFGSIRKHVGRQDLSTMDQVIIIKPLFSFTCATIPPMFQ</sequence>
<dbReference type="Pfam" id="PF25273">
    <property type="entry name" value="DUF7869"/>
    <property type="match status" value="1"/>
</dbReference>
<comment type="caution">
    <text evidence="2">The sequence shown here is derived from an EMBL/GenBank/DDBJ whole genome shotgun (WGS) entry which is preliminary data.</text>
</comment>
<organism evidence="2 3">
    <name type="scientific">Phytophthora rubi</name>
    <dbReference type="NCBI Taxonomy" id="129364"/>
    <lineage>
        <taxon>Eukaryota</taxon>
        <taxon>Sar</taxon>
        <taxon>Stramenopiles</taxon>
        <taxon>Oomycota</taxon>
        <taxon>Peronosporomycetes</taxon>
        <taxon>Peronosporales</taxon>
        <taxon>Peronosporaceae</taxon>
        <taxon>Phytophthora</taxon>
    </lineage>
</organism>
<protein>
    <recommendedName>
        <fullName evidence="1">DUF7869 domain-containing protein</fullName>
    </recommendedName>
</protein>
<dbReference type="EMBL" id="QXFU01000077">
    <property type="protein sequence ID" value="KAE9045292.1"/>
    <property type="molecule type" value="Genomic_DNA"/>
</dbReference>
<dbReference type="Proteomes" id="UP000435112">
    <property type="component" value="Unassembled WGS sequence"/>
</dbReference>
<evidence type="ECO:0000313" key="2">
    <source>
        <dbReference type="EMBL" id="KAE9045292.1"/>
    </source>
</evidence>
<evidence type="ECO:0000259" key="1">
    <source>
        <dbReference type="Pfam" id="PF25273"/>
    </source>
</evidence>
<reference evidence="2 3" key="1">
    <citation type="submission" date="2018-09" db="EMBL/GenBank/DDBJ databases">
        <title>Genomic investigation of the strawberry pathogen Phytophthora fragariae indicates pathogenicity is determined by transcriptional variation in three key races.</title>
        <authorList>
            <person name="Adams T.M."/>
            <person name="Armitage A.D."/>
            <person name="Sobczyk M.K."/>
            <person name="Bates H.J."/>
            <person name="Dunwell J.M."/>
            <person name="Nellist C.F."/>
            <person name="Harrison R.J."/>
        </authorList>
    </citation>
    <scope>NUCLEOTIDE SEQUENCE [LARGE SCALE GENOMIC DNA]</scope>
    <source>
        <strain evidence="2 3">SCRP324</strain>
    </source>
</reference>